<dbReference type="InterPro" id="IPR009000">
    <property type="entry name" value="Transl_B-barrel_sf"/>
</dbReference>
<dbReference type="EMBL" id="MF401423">
    <property type="protein sequence ID" value="ATJ02902.1"/>
    <property type="molecule type" value="Genomic_DNA"/>
</dbReference>
<evidence type="ECO:0000256" key="7">
    <source>
        <dbReference type="ARBA" id="ARBA00035213"/>
    </source>
</evidence>
<dbReference type="SUPFAM" id="SSF50447">
    <property type="entry name" value="Translation proteins"/>
    <property type="match status" value="1"/>
</dbReference>
<dbReference type="GO" id="GO:0019843">
    <property type="term" value="F:rRNA binding"/>
    <property type="evidence" value="ECO:0007669"/>
    <property type="project" value="UniProtKB-KW"/>
</dbReference>
<dbReference type="PANTHER" id="PTHR11229:SF16">
    <property type="entry name" value="LARGE RIBOSOMAL SUBUNIT PROTEIN UL3C"/>
    <property type="match status" value="1"/>
</dbReference>
<dbReference type="Gene3D" id="3.30.160.810">
    <property type="match status" value="1"/>
</dbReference>
<dbReference type="InterPro" id="IPR019927">
    <property type="entry name" value="Ribosomal_uL3_bac/org-type"/>
</dbReference>
<evidence type="ECO:0000256" key="2">
    <source>
        <dbReference type="ARBA" id="ARBA00011838"/>
    </source>
</evidence>
<comment type="subunit">
    <text evidence="2">Part of the 50S ribosomal subunit.</text>
</comment>
<dbReference type="GO" id="GO:0003735">
    <property type="term" value="F:structural constituent of ribosome"/>
    <property type="evidence" value="ECO:0007669"/>
    <property type="project" value="InterPro"/>
</dbReference>
<feature type="region of interest" description="Disordered" evidence="9">
    <location>
        <begin position="135"/>
        <end position="155"/>
    </location>
</feature>
<evidence type="ECO:0000256" key="1">
    <source>
        <dbReference type="ARBA" id="ARBA00006540"/>
    </source>
</evidence>
<dbReference type="PANTHER" id="PTHR11229">
    <property type="entry name" value="50S RIBOSOMAL PROTEIN L3"/>
    <property type="match status" value="1"/>
</dbReference>
<dbReference type="NCBIfam" id="TIGR03625">
    <property type="entry name" value="L3_bact"/>
    <property type="match status" value="1"/>
</dbReference>
<reference evidence="10" key="1">
    <citation type="journal article" date="2017" name="Mitochondrial DNA Part B Resour">
        <title>Characterization of the complete plastid genome of Porphyridium purpureum strain CCMP1328.</title>
        <authorList>
            <person name="Bi G."/>
        </authorList>
    </citation>
    <scope>NUCLEOTIDE SEQUENCE</scope>
</reference>
<evidence type="ECO:0000256" key="4">
    <source>
        <dbReference type="ARBA" id="ARBA00022884"/>
    </source>
</evidence>
<comment type="similarity">
    <text evidence="1">Belongs to the universal ribosomal protein uL3 family.</text>
</comment>
<dbReference type="AlphaFoldDB" id="A0A343KP04"/>
<proteinExistence type="inferred from homology"/>
<keyword evidence="10" id="KW-0934">Plastid</keyword>
<organism evidence="10">
    <name type="scientific">Porphyridium purpureum</name>
    <name type="common">Red alga</name>
    <name type="synonym">Porphyridium cruentum</name>
    <dbReference type="NCBI Taxonomy" id="35688"/>
    <lineage>
        <taxon>Eukaryota</taxon>
        <taxon>Rhodophyta</taxon>
        <taxon>Bangiophyceae</taxon>
        <taxon>Porphyridiales</taxon>
        <taxon>Porphyridiaceae</taxon>
        <taxon>Porphyridium</taxon>
    </lineage>
</organism>
<keyword evidence="4" id="KW-0694">RNA-binding</keyword>
<keyword evidence="6" id="KW-0687">Ribonucleoprotein</keyword>
<evidence type="ECO:0000256" key="9">
    <source>
        <dbReference type="SAM" id="MobiDB-lite"/>
    </source>
</evidence>
<dbReference type="InterPro" id="IPR000597">
    <property type="entry name" value="Ribosomal_uL3"/>
</dbReference>
<keyword evidence="5 10" id="KW-0689">Ribosomal protein</keyword>
<dbReference type="Pfam" id="PF00297">
    <property type="entry name" value="Ribosomal_L3"/>
    <property type="match status" value="1"/>
</dbReference>
<dbReference type="Gene3D" id="2.40.30.10">
    <property type="entry name" value="Translation factors"/>
    <property type="match status" value="1"/>
</dbReference>
<name>A0A343KP04_PORPP</name>
<evidence type="ECO:0000313" key="10">
    <source>
        <dbReference type="EMBL" id="ATJ02902.1"/>
    </source>
</evidence>
<protein>
    <recommendedName>
        <fullName evidence="7">Large ribosomal subunit protein uL3c</fullName>
    </recommendedName>
    <alternativeName>
        <fullName evidence="8">50S ribosomal protein L3, chloroplastic</fullName>
    </alternativeName>
</protein>
<gene>
    <name evidence="10" type="primary">rpl3</name>
</gene>
<accession>A0A343KP04</accession>
<geneLocation type="plastid" evidence="10"/>
<dbReference type="FunFam" id="3.30.160.810:FF:000001">
    <property type="entry name" value="50S ribosomal protein L3"/>
    <property type="match status" value="1"/>
</dbReference>
<sequence>MTIGIIGTKIGMTQIFDGNGLAIPVTIIKAGPCFVTQKKIIDKHGYDAIQVGYKIVKPNKLNKPLTGHLTKAGLNPLKYLREYRVNHSDISLNVGDSISIDQLKIGDYVNITGNSIGKGFASTRKRHNFNYGPMTHGSKNHRAPGSIGAGTTPGRVIPNKRMAGRLGNQRTTIKNLEVININTDDNLLIIKGAVPGKRGNLLSIQAGKNE</sequence>
<dbReference type="GO" id="GO:0022625">
    <property type="term" value="C:cytosolic large ribosomal subunit"/>
    <property type="evidence" value="ECO:0007669"/>
    <property type="project" value="TreeGrafter"/>
</dbReference>
<evidence type="ECO:0000256" key="3">
    <source>
        <dbReference type="ARBA" id="ARBA00022730"/>
    </source>
</evidence>
<dbReference type="HAMAP" id="MF_01325_B">
    <property type="entry name" value="Ribosomal_uL3_B"/>
    <property type="match status" value="1"/>
</dbReference>
<dbReference type="FunFam" id="2.40.30.10:FF:000065">
    <property type="entry name" value="50S ribosomal protein L3, chloroplastic"/>
    <property type="match status" value="1"/>
</dbReference>
<evidence type="ECO:0000256" key="8">
    <source>
        <dbReference type="ARBA" id="ARBA00035503"/>
    </source>
</evidence>
<dbReference type="GO" id="GO:0006412">
    <property type="term" value="P:translation"/>
    <property type="evidence" value="ECO:0007669"/>
    <property type="project" value="InterPro"/>
</dbReference>
<keyword evidence="3" id="KW-0699">rRNA-binding</keyword>
<evidence type="ECO:0000256" key="5">
    <source>
        <dbReference type="ARBA" id="ARBA00022980"/>
    </source>
</evidence>
<evidence type="ECO:0000256" key="6">
    <source>
        <dbReference type="ARBA" id="ARBA00023274"/>
    </source>
</evidence>